<organism evidence="15 16">
    <name type="scientific">Hondaea fermentalgiana</name>
    <dbReference type="NCBI Taxonomy" id="2315210"/>
    <lineage>
        <taxon>Eukaryota</taxon>
        <taxon>Sar</taxon>
        <taxon>Stramenopiles</taxon>
        <taxon>Bigyra</taxon>
        <taxon>Labyrinthulomycetes</taxon>
        <taxon>Thraustochytrida</taxon>
        <taxon>Thraustochytriidae</taxon>
        <taxon>Hondaea</taxon>
    </lineage>
</organism>
<feature type="active site" description="Proton acceptor" evidence="8">
    <location>
        <position position="321"/>
    </location>
</feature>
<dbReference type="EC" id="3.4.11.-" evidence="11"/>
<dbReference type="InterPro" id="IPR024571">
    <property type="entry name" value="ERAP1-like_C_dom"/>
</dbReference>
<evidence type="ECO:0000256" key="9">
    <source>
        <dbReference type="PIRSR" id="PIRSR634016-3"/>
    </source>
</evidence>
<evidence type="ECO:0000259" key="14">
    <source>
        <dbReference type="Pfam" id="PF17900"/>
    </source>
</evidence>
<dbReference type="FunFam" id="1.10.390.10:FF:000001">
    <property type="entry name" value="Aminopeptidase"/>
    <property type="match status" value="1"/>
</dbReference>
<dbReference type="OrthoDB" id="10031169at2759"/>
<dbReference type="GO" id="GO:0008270">
    <property type="term" value="F:zinc ion binding"/>
    <property type="evidence" value="ECO:0007669"/>
    <property type="project" value="UniProtKB-UniRule"/>
</dbReference>
<dbReference type="InterPro" id="IPR027268">
    <property type="entry name" value="Peptidase_M4/M1_CTD_sf"/>
</dbReference>
<evidence type="ECO:0000256" key="7">
    <source>
        <dbReference type="ARBA" id="ARBA00023049"/>
    </source>
</evidence>
<dbReference type="PRINTS" id="PR00756">
    <property type="entry name" value="ALADIPTASE"/>
</dbReference>
<dbReference type="InterPro" id="IPR042097">
    <property type="entry name" value="Aminopeptidase_N-like_N_sf"/>
</dbReference>
<evidence type="ECO:0000259" key="12">
    <source>
        <dbReference type="Pfam" id="PF01433"/>
    </source>
</evidence>
<proteinExistence type="inferred from homology"/>
<keyword evidence="2 11" id="KW-0031">Aminopeptidase</keyword>
<dbReference type="AlphaFoldDB" id="A0A2R5G9X0"/>
<feature type="domain" description="Peptidase M1 membrane alanine aminopeptidase" evidence="12">
    <location>
        <begin position="248"/>
        <end position="465"/>
    </location>
</feature>
<dbReference type="FunFam" id="2.60.40.1730:FF:000002">
    <property type="entry name" value="Aminopeptidase"/>
    <property type="match status" value="1"/>
</dbReference>
<dbReference type="PANTHER" id="PTHR11533">
    <property type="entry name" value="PROTEASE M1 ZINC METALLOPROTEASE"/>
    <property type="match status" value="1"/>
</dbReference>
<dbReference type="InterPro" id="IPR014782">
    <property type="entry name" value="Peptidase_M1_dom"/>
</dbReference>
<dbReference type="CDD" id="cd09601">
    <property type="entry name" value="M1_APN-Q_like"/>
    <property type="match status" value="1"/>
</dbReference>
<sequence>MGAEQSALAKKAAKKNRVVLPTDVEVFEYDLTISTNLSGNFRFEGNVRLDVEVTKANVKEVTLHSKELQILEASFKTKGSEKDLRVTGLNYNIKSSTVTLVFDEALPEGEGFISIEFMGLHNDQMAGFYRSGYTDREGKSAVMVSTQFEPLDARRCFPCFDEPARKAVFRASLIVDDGLTALSNMPVESDTLLDDGKRRKFVFAKTPRMSTYLLAFCVGDFDFVEATSGNGVPIRAYTPPGKQEMGHFALDVAVKALDLYDDTFKEAYPLPKLDMIAIPEFAMGAMENWGLVTYREVDILVDSEHASSQQKQRVATVVCHELAHQWFGNLVTMAWWDGIWLNEAFASYTQAFAMATMYPEWSVWEQYIFSEMQGGLRLDALLSSHPIQVPVADADECMQNFDAISYLKGSTVVRMASAFLGKDAFEKGLQAYMARHKYTNTETSDLWNAWEEASGKPVAAIMSSWTEQMGFPVVTVRAMTWSPDESTCTLDLEQCWFISDGSHHKDMKTKLWQIPIFVRVGEGEVIDLGIMSKRTQKFEVSIPHSKRTWIKVNGDQKVPMRVNYGPVAEDSTPAFEEAIRSLEMPATDRAGLLLDTYALIKAGTVDPGELIKLLGAFENETSSPVFSAIEDILTGLHKLLQFSSELDSHLVALAKRIIAKPAADIGWDAKPSDGHLTRLLRASIIRLQALFMSDDPEIQEQAIDRFERYASDPEQNKDALPSDIKTAVIKIVLKSTSDPGYFNKCLELIDLADTDQAKKEIMFALGHAKSMDLKRRTLDWCTSGAVKKQDFFYAIGSVSSSSRQGLELTWDYLQENFDRIHEMIRTASSSLLAAAVTSSCGGFASNARAEEIETFFDEKSDRDLVPKISRTIEQIIENTRANAQFLEHIESSKDFEESIKAAGEA</sequence>
<dbReference type="Gene3D" id="1.25.50.20">
    <property type="match status" value="1"/>
</dbReference>
<dbReference type="InterPro" id="IPR034016">
    <property type="entry name" value="M1_APN-typ"/>
</dbReference>
<reference evidence="15 16" key="1">
    <citation type="submission" date="2017-12" db="EMBL/GenBank/DDBJ databases">
        <title>Sequencing, de novo assembly and annotation of complete genome of a new Thraustochytrid species, strain FCC1311.</title>
        <authorList>
            <person name="Sedici K."/>
            <person name="Godart F."/>
            <person name="Aiese Cigliano R."/>
            <person name="Sanseverino W."/>
            <person name="Barakat M."/>
            <person name="Ortet P."/>
            <person name="Marechal E."/>
            <person name="Cagnac O."/>
            <person name="Amato A."/>
        </authorList>
    </citation>
    <scope>NUCLEOTIDE SEQUENCE [LARGE SCALE GENOMIC DNA]</scope>
</reference>
<dbReference type="Gene3D" id="1.10.390.10">
    <property type="entry name" value="Neutral Protease Domain 2"/>
    <property type="match status" value="1"/>
</dbReference>
<dbReference type="GO" id="GO:0005615">
    <property type="term" value="C:extracellular space"/>
    <property type="evidence" value="ECO:0007669"/>
    <property type="project" value="TreeGrafter"/>
</dbReference>
<comment type="cofactor">
    <cofactor evidence="9 11">
        <name>Zn(2+)</name>
        <dbReference type="ChEBI" id="CHEBI:29105"/>
    </cofactor>
    <text evidence="9 11">Binds 1 zinc ion per subunit.</text>
</comment>
<evidence type="ECO:0000256" key="6">
    <source>
        <dbReference type="ARBA" id="ARBA00022833"/>
    </source>
</evidence>
<dbReference type="Pfam" id="PF17900">
    <property type="entry name" value="Peptidase_M1_N"/>
    <property type="match status" value="1"/>
</dbReference>
<evidence type="ECO:0000256" key="8">
    <source>
        <dbReference type="PIRSR" id="PIRSR634016-1"/>
    </source>
</evidence>
<dbReference type="GO" id="GO:0016020">
    <property type="term" value="C:membrane"/>
    <property type="evidence" value="ECO:0007669"/>
    <property type="project" value="TreeGrafter"/>
</dbReference>
<evidence type="ECO:0000259" key="13">
    <source>
        <dbReference type="Pfam" id="PF11838"/>
    </source>
</evidence>
<dbReference type="InterPro" id="IPR001930">
    <property type="entry name" value="Peptidase_M1"/>
</dbReference>
<evidence type="ECO:0000256" key="5">
    <source>
        <dbReference type="ARBA" id="ARBA00022801"/>
    </source>
</evidence>
<feature type="site" description="Transition state stabilizer" evidence="10">
    <location>
        <position position="406"/>
    </location>
</feature>
<feature type="binding site" evidence="9">
    <location>
        <position position="343"/>
    </location>
    <ligand>
        <name>Zn(2+)</name>
        <dbReference type="ChEBI" id="CHEBI:29105"/>
        <note>catalytic</note>
    </ligand>
</feature>
<keyword evidence="7 11" id="KW-0482">Metalloprotease</keyword>
<dbReference type="GO" id="GO:0042277">
    <property type="term" value="F:peptide binding"/>
    <property type="evidence" value="ECO:0007669"/>
    <property type="project" value="TreeGrafter"/>
</dbReference>
<feature type="domain" description="Aminopeptidase N-like N-terminal" evidence="14">
    <location>
        <begin position="28"/>
        <end position="213"/>
    </location>
</feature>
<dbReference type="InterPro" id="IPR050344">
    <property type="entry name" value="Peptidase_M1_aminopeptidases"/>
</dbReference>
<gene>
    <name evidence="15" type="ORF">FCC1311_035872</name>
</gene>
<dbReference type="SUPFAM" id="SSF55486">
    <property type="entry name" value="Metalloproteases ('zincins'), catalytic domain"/>
    <property type="match status" value="1"/>
</dbReference>
<evidence type="ECO:0000313" key="16">
    <source>
        <dbReference type="Proteomes" id="UP000241890"/>
    </source>
</evidence>
<dbReference type="PANTHER" id="PTHR11533:SF174">
    <property type="entry name" value="PUROMYCIN-SENSITIVE AMINOPEPTIDASE-RELATED"/>
    <property type="match status" value="1"/>
</dbReference>
<dbReference type="InterPro" id="IPR045357">
    <property type="entry name" value="Aminopeptidase_N-like_N"/>
</dbReference>
<feature type="domain" description="ERAP1-like C-terminal" evidence="13">
    <location>
        <begin position="549"/>
        <end position="880"/>
    </location>
</feature>
<dbReference type="Gene3D" id="2.60.40.1730">
    <property type="entry name" value="tricorn interacting facor f3 domain"/>
    <property type="match status" value="1"/>
</dbReference>
<accession>A0A2R5G9X0</accession>
<dbReference type="EMBL" id="BEYU01000030">
    <property type="protein sequence ID" value="GBG27365.1"/>
    <property type="molecule type" value="Genomic_DNA"/>
</dbReference>
<dbReference type="SUPFAM" id="SSF63737">
    <property type="entry name" value="Leukotriene A4 hydrolase N-terminal domain"/>
    <property type="match status" value="1"/>
</dbReference>
<evidence type="ECO:0000313" key="15">
    <source>
        <dbReference type="EMBL" id="GBG27365.1"/>
    </source>
</evidence>
<dbReference type="Gene3D" id="2.60.40.1910">
    <property type="match status" value="1"/>
</dbReference>
<evidence type="ECO:0000256" key="11">
    <source>
        <dbReference type="RuleBase" id="RU364040"/>
    </source>
</evidence>
<dbReference type="GO" id="GO:0005737">
    <property type="term" value="C:cytoplasm"/>
    <property type="evidence" value="ECO:0007669"/>
    <property type="project" value="TreeGrafter"/>
</dbReference>
<keyword evidence="4 9" id="KW-0479">Metal-binding</keyword>
<evidence type="ECO:0000256" key="1">
    <source>
        <dbReference type="ARBA" id="ARBA00010136"/>
    </source>
</evidence>
<evidence type="ECO:0000256" key="2">
    <source>
        <dbReference type="ARBA" id="ARBA00022438"/>
    </source>
</evidence>
<dbReference type="InParanoid" id="A0A2R5G9X0"/>
<protein>
    <recommendedName>
        <fullName evidence="11">Aminopeptidase</fullName>
        <ecNumber evidence="11">3.4.11.-</ecNumber>
    </recommendedName>
</protein>
<evidence type="ECO:0000256" key="4">
    <source>
        <dbReference type="ARBA" id="ARBA00022723"/>
    </source>
</evidence>
<evidence type="ECO:0000256" key="10">
    <source>
        <dbReference type="PIRSR" id="PIRSR634016-4"/>
    </source>
</evidence>
<keyword evidence="3 11" id="KW-0645">Protease</keyword>
<keyword evidence="6 9" id="KW-0862">Zinc</keyword>
<dbReference type="GO" id="GO:0006508">
    <property type="term" value="P:proteolysis"/>
    <property type="evidence" value="ECO:0007669"/>
    <property type="project" value="UniProtKB-KW"/>
</dbReference>
<comment type="caution">
    <text evidence="15">The sequence shown here is derived from an EMBL/GenBank/DDBJ whole genome shotgun (WGS) entry which is preliminary data.</text>
</comment>
<name>A0A2R5G9X0_9STRA</name>
<dbReference type="Proteomes" id="UP000241890">
    <property type="component" value="Unassembled WGS sequence"/>
</dbReference>
<evidence type="ECO:0000256" key="3">
    <source>
        <dbReference type="ARBA" id="ARBA00022670"/>
    </source>
</evidence>
<comment type="similarity">
    <text evidence="1 11">Belongs to the peptidase M1 family.</text>
</comment>
<feature type="binding site" evidence="9">
    <location>
        <position position="324"/>
    </location>
    <ligand>
        <name>Zn(2+)</name>
        <dbReference type="ChEBI" id="CHEBI:29105"/>
        <note>catalytic</note>
    </ligand>
</feature>
<dbReference type="Pfam" id="PF11838">
    <property type="entry name" value="ERAP1_C"/>
    <property type="match status" value="1"/>
</dbReference>
<feature type="binding site" evidence="9">
    <location>
        <position position="320"/>
    </location>
    <ligand>
        <name>Zn(2+)</name>
        <dbReference type="ChEBI" id="CHEBI:29105"/>
        <note>catalytic</note>
    </ligand>
</feature>
<dbReference type="GO" id="GO:0070006">
    <property type="term" value="F:metalloaminopeptidase activity"/>
    <property type="evidence" value="ECO:0007669"/>
    <property type="project" value="TreeGrafter"/>
</dbReference>
<dbReference type="Pfam" id="PF01433">
    <property type="entry name" value="Peptidase_M1"/>
    <property type="match status" value="1"/>
</dbReference>
<dbReference type="GO" id="GO:0043171">
    <property type="term" value="P:peptide catabolic process"/>
    <property type="evidence" value="ECO:0007669"/>
    <property type="project" value="TreeGrafter"/>
</dbReference>
<keyword evidence="16" id="KW-1185">Reference proteome</keyword>
<keyword evidence="5 11" id="KW-0378">Hydrolase</keyword>